<protein>
    <recommendedName>
        <fullName evidence="7">Lipid droplet-regulating VLDL assembly factor AUP1</fullName>
    </recommendedName>
    <alternativeName>
        <fullName evidence="8">Ancient ubiquitous protein 1</fullName>
    </alternativeName>
</protein>
<dbReference type="GeneID" id="115888378"/>
<evidence type="ECO:0000313" key="13">
    <source>
        <dbReference type="RefSeq" id="XP_030763955.1"/>
    </source>
</evidence>
<organism evidence="12 13">
    <name type="scientific">Sitophilus oryzae</name>
    <name type="common">Rice weevil</name>
    <name type="synonym">Curculio oryzae</name>
    <dbReference type="NCBI Taxonomy" id="7048"/>
    <lineage>
        <taxon>Eukaryota</taxon>
        <taxon>Metazoa</taxon>
        <taxon>Ecdysozoa</taxon>
        <taxon>Arthropoda</taxon>
        <taxon>Hexapoda</taxon>
        <taxon>Insecta</taxon>
        <taxon>Pterygota</taxon>
        <taxon>Neoptera</taxon>
        <taxon>Endopterygota</taxon>
        <taxon>Coleoptera</taxon>
        <taxon>Polyphaga</taxon>
        <taxon>Cucujiformia</taxon>
        <taxon>Curculionidae</taxon>
        <taxon>Dryophthorinae</taxon>
        <taxon>Sitophilus</taxon>
    </lineage>
</organism>
<proteinExistence type="inferred from homology"/>
<evidence type="ECO:0000256" key="2">
    <source>
        <dbReference type="ARBA" id="ARBA00004502"/>
    </source>
</evidence>
<evidence type="ECO:0000313" key="14">
    <source>
        <dbReference type="RefSeq" id="XP_030763957.1"/>
    </source>
</evidence>
<evidence type="ECO:0000259" key="11">
    <source>
        <dbReference type="PROSITE" id="PS51140"/>
    </source>
</evidence>
<feature type="compositionally biased region" description="Low complexity" evidence="9">
    <location>
        <begin position="347"/>
        <end position="366"/>
    </location>
</feature>
<dbReference type="GO" id="GO:0036503">
    <property type="term" value="P:ERAD pathway"/>
    <property type="evidence" value="ECO:0007669"/>
    <property type="project" value="InterPro"/>
</dbReference>
<dbReference type="InterPro" id="IPR003892">
    <property type="entry name" value="CUE"/>
</dbReference>
<name>A0A6J2YM86_SITOR</name>
<evidence type="ECO:0000313" key="12">
    <source>
        <dbReference type="Proteomes" id="UP000504635"/>
    </source>
</evidence>
<keyword evidence="10" id="KW-0812">Transmembrane</keyword>
<dbReference type="InterPro" id="IPR048056">
    <property type="entry name" value="AUP1_CUE"/>
</dbReference>
<evidence type="ECO:0000256" key="9">
    <source>
        <dbReference type="SAM" id="MobiDB-lite"/>
    </source>
</evidence>
<comment type="subcellular location">
    <subcellularLocation>
        <location evidence="1">Endoplasmic reticulum membrane</location>
        <topology evidence="1">Peripheral membrane protein</topology>
    </subcellularLocation>
    <subcellularLocation>
        <location evidence="2">Lipid droplet</location>
    </subcellularLocation>
</comment>
<dbReference type="GO" id="GO:0043130">
    <property type="term" value="F:ubiquitin binding"/>
    <property type="evidence" value="ECO:0007669"/>
    <property type="project" value="InterPro"/>
</dbReference>
<evidence type="ECO:0000256" key="4">
    <source>
        <dbReference type="ARBA" id="ARBA00022824"/>
    </source>
</evidence>
<dbReference type="RefSeq" id="XP_030763957.1">
    <property type="nucleotide sequence ID" value="XM_030908097.1"/>
</dbReference>
<reference evidence="13 14" key="1">
    <citation type="submission" date="2025-04" db="UniProtKB">
        <authorList>
            <consortium name="RefSeq"/>
        </authorList>
    </citation>
    <scope>IDENTIFICATION</scope>
    <source>
        <tissue evidence="13 14">Gonads</tissue>
    </source>
</reference>
<dbReference type="PANTHER" id="PTHR15486:SF96">
    <property type="entry name" value="LIPID DROPLET-REGULATING VLDL ASSEMBLY FACTOR AUP1"/>
    <property type="match status" value="1"/>
</dbReference>
<keyword evidence="10" id="KW-1133">Transmembrane helix</keyword>
<sequence>MANLEAKHLFAYNRFPDNELKKLLVVAYFPFGVILLLLRSVLALFLVIFGQVLPDTQVTQNFLYNLACICFGITVSVDNLKQKENVSVYIGNYLSILDHLAVSKALGFILPLNKTPLQSLPGLGITNLGSINNADSFKKNLEVVLKNKNTSVYLCPEETPTNGRALLKFNSKYFEFFEKVQPVCITVKRPLDIAISTIGSTYINDVLYFMYAPFTNYTIKLLPSLEKKSISTDGFSEIVRENIASELKITASPLSASDLLEWSKRYLAEERRRAQERTNQLSNSFSSASNPELVRMAAQVKEVLPHVPVGTIYNDLNVTRSIDTTITNILEGRIRFVPETPRPSSPTPSTSQQPSTSGCTSSSTPSRQGACTSSTQFNTGASTFGKSANERTKSIKERKEQLIAAARRRYIEKHNLDIPV</sequence>
<evidence type="ECO:0000256" key="3">
    <source>
        <dbReference type="ARBA" id="ARBA00022677"/>
    </source>
</evidence>
<comment type="similarity">
    <text evidence="6">Belongs to the AUP1 family.</text>
</comment>
<evidence type="ECO:0000256" key="6">
    <source>
        <dbReference type="ARBA" id="ARBA00035634"/>
    </source>
</evidence>
<dbReference type="CDD" id="cd14420">
    <property type="entry name" value="CUE_AUP1"/>
    <property type="match status" value="1"/>
</dbReference>
<evidence type="ECO:0000256" key="1">
    <source>
        <dbReference type="ARBA" id="ARBA00004406"/>
    </source>
</evidence>
<dbReference type="Proteomes" id="UP000504635">
    <property type="component" value="Unplaced"/>
</dbReference>
<dbReference type="SUPFAM" id="SSF69593">
    <property type="entry name" value="Glycerol-3-phosphate (1)-acyltransferase"/>
    <property type="match status" value="1"/>
</dbReference>
<keyword evidence="4" id="KW-0256">Endoplasmic reticulum</keyword>
<dbReference type="KEGG" id="soy:115888378"/>
<accession>A0A6J2YM86</accession>
<feature type="compositionally biased region" description="Polar residues" evidence="9">
    <location>
        <begin position="367"/>
        <end position="386"/>
    </location>
</feature>
<feature type="domain" description="CUE" evidence="11">
    <location>
        <begin position="292"/>
        <end position="334"/>
    </location>
</feature>
<dbReference type="SMART" id="SM00546">
    <property type="entry name" value="CUE"/>
    <property type="match status" value="1"/>
</dbReference>
<dbReference type="Pfam" id="PF02845">
    <property type="entry name" value="CUE"/>
    <property type="match status" value="1"/>
</dbReference>
<dbReference type="OrthoDB" id="1854593at2759"/>
<dbReference type="PANTHER" id="PTHR15486">
    <property type="entry name" value="ANCIENT UBIQUITOUS PROTEIN"/>
    <property type="match status" value="1"/>
</dbReference>
<keyword evidence="12" id="KW-1185">Reference proteome</keyword>
<keyword evidence="3" id="KW-0551">Lipid droplet</keyword>
<dbReference type="GO" id="GO:0005811">
    <property type="term" value="C:lipid droplet"/>
    <property type="evidence" value="ECO:0007669"/>
    <property type="project" value="UniProtKB-SubCell"/>
</dbReference>
<gene>
    <name evidence="13 14" type="primary">LOC115888378</name>
</gene>
<evidence type="ECO:0000256" key="7">
    <source>
        <dbReference type="ARBA" id="ARBA00035685"/>
    </source>
</evidence>
<dbReference type="RefSeq" id="XP_030763955.1">
    <property type="nucleotide sequence ID" value="XM_030908095.1"/>
</dbReference>
<feature type="region of interest" description="Disordered" evidence="9">
    <location>
        <begin position="333"/>
        <end position="396"/>
    </location>
</feature>
<evidence type="ECO:0000256" key="8">
    <source>
        <dbReference type="ARBA" id="ARBA00035713"/>
    </source>
</evidence>
<feature type="transmembrane region" description="Helical" evidence="10">
    <location>
        <begin position="23"/>
        <end position="50"/>
    </location>
</feature>
<dbReference type="GO" id="GO:0005789">
    <property type="term" value="C:endoplasmic reticulum membrane"/>
    <property type="evidence" value="ECO:0007669"/>
    <property type="project" value="UniProtKB-SubCell"/>
</dbReference>
<dbReference type="AlphaFoldDB" id="A0A6J2YM86"/>
<evidence type="ECO:0000256" key="5">
    <source>
        <dbReference type="ARBA" id="ARBA00023136"/>
    </source>
</evidence>
<evidence type="ECO:0000256" key="10">
    <source>
        <dbReference type="SAM" id="Phobius"/>
    </source>
</evidence>
<dbReference type="Gene3D" id="1.10.8.10">
    <property type="entry name" value="DNA helicase RuvA subunit, C-terminal domain"/>
    <property type="match status" value="1"/>
</dbReference>
<dbReference type="PROSITE" id="PS51140">
    <property type="entry name" value="CUE"/>
    <property type="match status" value="1"/>
</dbReference>
<keyword evidence="5 10" id="KW-0472">Membrane</keyword>